<organism evidence="6 7">
    <name type="scientific">Haemaphysalis longicornis</name>
    <name type="common">Bush tick</name>
    <dbReference type="NCBI Taxonomy" id="44386"/>
    <lineage>
        <taxon>Eukaryota</taxon>
        <taxon>Metazoa</taxon>
        <taxon>Ecdysozoa</taxon>
        <taxon>Arthropoda</taxon>
        <taxon>Chelicerata</taxon>
        <taxon>Arachnida</taxon>
        <taxon>Acari</taxon>
        <taxon>Parasitiformes</taxon>
        <taxon>Ixodida</taxon>
        <taxon>Ixodoidea</taxon>
        <taxon>Ixodidae</taxon>
        <taxon>Haemaphysalinae</taxon>
        <taxon>Haemaphysalis</taxon>
    </lineage>
</organism>
<dbReference type="InterPro" id="IPR027806">
    <property type="entry name" value="HARBI1_dom"/>
</dbReference>
<evidence type="ECO:0000313" key="6">
    <source>
        <dbReference type="EMBL" id="KAH9379348.1"/>
    </source>
</evidence>
<evidence type="ECO:0000256" key="2">
    <source>
        <dbReference type="ARBA" id="ARBA00022723"/>
    </source>
</evidence>
<feature type="domain" description="Transposase Helix-turn-helix" evidence="5">
    <location>
        <begin position="176"/>
        <end position="224"/>
    </location>
</feature>
<accession>A0A9J6GYB0</accession>
<keyword evidence="7" id="KW-1185">Reference proteome</keyword>
<dbReference type="PANTHER" id="PTHR23080:SF141">
    <property type="entry name" value="TRANSPOSASE HELIX-TURN-HELIX DOMAIN-CONTAINING PROTEIN"/>
    <property type="match status" value="1"/>
</dbReference>
<dbReference type="VEuPathDB" id="VectorBase:HLOH_053476"/>
<gene>
    <name evidence="6" type="ORF">HPB48_013205</name>
</gene>
<evidence type="ECO:0000259" key="5">
    <source>
        <dbReference type="Pfam" id="PF13613"/>
    </source>
</evidence>
<dbReference type="GO" id="GO:0046872">
    <property type="term" value="F:metal ion binding"/>
    <property type="evidence" value="ECO:0007669"/>
    <property type="project" value="UniProtKB-KW"/>
</dbReference>
<comment type="caution">
    <text evidence="6">The sequence shown here is derived from an EMBL/GenBank/DDBJ whole genome shotgun (WGS) entry which is preliminary data.</text>
</comment>
<dbReference type="InterPro" id="IPR027805">
    <property type="entry name" value="Transposase_HTH_dom"/>
</dbReference>
<dbReference type="AlphaFoldDB" id="A0A9J6GYB0"/>
<dbReference type="OrthoDB" id="6504129at2759"/>
<feature type="compositionally biased region" description="Low complexity" evidence="3">
    <location>
        <begin position="60"/>
        <end position="75"/>
    </location>
</feature>
<evidence type="ECO:0000259" key="4">
    <source>
        <dbReference type="Pfam" id="PF13359"/>
    </source>
</evidence>
<dbReference type="OMA" id="FRCISSM"/>
<feature type="domain" description="DDE Tnp4" evidence="4">
    <location>
        <begin position="254"/>
        <end position="414"/>
    </location>
</feature>
<dbReference type="Pfam" id="PF13613">
    <property type="entry name" value="HTH_Tnp_4"/>
    <property type="match status" value="1"/>
</dbReference>
<feature type="region of interest" description="Disordered" evidence="3">
    <location>
        <begin position="37"/>
        <end position="93"/>
    </location>
</feature>
<dbReference type="PANTHER" id="PTHR23080">
    <property type="entry name" value="THAP DOMAIN PROTEIN"/>
    <property type="match status" value="1"/>
</dbReference>
<sequence>MPSVSSSVPQGCVMAMSRDAESNWDVSCCRETQAAITSSAAGPIGGAARTAPVQDGGSRDAPAQDGDDPAAANAPVQDEEGDDPAAAKVPAEEDEVAQALLELSLGSRGVEDGLAARLLEKGVQVNTHSPEQKTSKLVDLLDTDSNVLAFTGLQSISTLQTIVSGVAAVDQTNATLPVYDRVVLVLVRLKTCLPFTCLAALFGVSRKTATRHFYATLQKMAAVLEAAIPWPDKNEISRNVPQCFTDYREVRVVLDCTEVQLEKSHCASCRILTYSHYKGVHTAKVLVGVSPAGLITFISNGFGGRASDKACVEKSAVLHKLDSFEDDVMVDKGFNVDDKCGQLGLGVVQPPFLRKKAQFTAEEAAKTLNIARARVHVERAIQRMKVFKVLRGPVPWEMVGALDEVFLVIAAIVNLSTPILCEKRFGVS</sequence>
<comment type="cofactor">
    <cofactor evidence="1">
        <name>a divalent metal cation</name>
        <dbReference type="ChEBI" id="CHEBI:60240"/>
    </cofactor>
</comment>
<dbReference type="Pfam" id="PF13359">
    <property type="entry name" value="DDE_Tnp_4"/>
    <property type="match status" value="1"/>
</dbReference>
<evidence type="ECO:0000256" key="3">
    <source>
        <dbReference type="SAM" id="MobiDB-lite"/>
    </source>
</evidence>
<protein>
    <recommendedName>
        <fullName evidence="8">Tick transposon</fullName>
    </recommendedName>
</protein>
<evidence type="ECO:0000313" key="7">
    <source>
        <dbReference type="Proteomes" id="UP000821853"/>
    </source>
</evidence>
<dbReference type="EMBL" id="JABSTR010000009">
    <property type="protein sequence ID" value="KAH9379348.1"/>
    <property type="molecule type" value="Genomic_DNA"/>
</dbReference>
<dbReference type="Proteomes" id="UP000821853">
    <property type="component" value="Unassembled WGS sequence"/>
</dbReference>
<evidence type="ECO:0008006" key="8">
    <source>
        <dbReference type="Google" id="ProtNLM"/>
    </source>
</evidence>
<evidence type="ECO:0000256" key="1">
    <source>
        <dbReference type="ARBA" id="ARBA00001968"/>
    </source>
</evidence>
<name>A0A9J6GYB0_HAELO</name>
<keyword evidence="2" id="KW-0479">Metal-binding</keyword>
<reference evidence="6 7" key="1">
    <citation type="journal article" date="2020" name="Cell">
        <title>Large-Scale Comparative Analyses of Tick Genomes Elucidate Their Genetic Diversity and Vector Capacities.</title>
        <authorList>
            <consortium name="Tick Genome and Microbiome Consortium (TIGMIC)"/>
            <person name="Jia N."/>
            <person name="Wang J."/>
            <person name="Shi W."/>
            <person name="Du L."/>
            <person name="Sun Y."/>
            <person name="Zhan W."/>
            <person name="Jiang J.F."/>
            <person name="Wang Q."/>
            <person name="Zhang B."/>
            <person name="Ji P."/>
            <person name="Bell-Sakyi L."/>
            <person name="Cui X.M."/>
            <person name="Yuan T.T."/>
            <person name="Jiang B.G."/>
            <person name="Yang W.F."/>
            <person name="Lam T.T."/>
            <person name="Chang Q.C."/>
            <person name="Ding S.J."/>
            <person name="Wang X.J."/>
            <person name="Zhu J.G."/>
            <person name="Ruan X.D."/>
            <person name="Zhao L."/>
            <person name="Wei J.T."/>
            <person name="Ye R.Z."/>
            <person name="Que T.C."/>
            <person name="Du C.H."/>
            <person name="Zhou Y.H."/>
            <person name="Cheng J.X."/>
            <person name="Dai P.F."/>
            <person name="Guo W.B."/>
            <person name="Han X.H."/>
            <person name="Huang E.J."/>
            <person name="Li L.F."/>
            <person name="Wei W."/>
            <person name="Gao Y.C."/>
            <person name="Liu J.Z."/>
            <person name="Shao H.Z."/>
            <person name="Wang X."/>
            <person name="Wang C.C."/>
            <person name="Yang T.C."/>
            <person name="Huo Q.B."/>
            <person name="Li W."/>
            <person name="Chen H.Y."/>
            <person name="Chen S.E."/>
            <person name="Zhou L.G."/>
            <person name="Ni X.B."/>
            <person name="Tian J.H."/>
            <person name="Sheng Y."/>
            <person name="Liu T."/>
            <person name="Pan Y.S."/>
            <person name="Xia L.Y."/>
            <person name="Li J."/>
            <person name="Zhao F."/>
            <person name="Cao W.C."/>
        </authorList>
    </citation>
    <scope>NUCLEOTIDE SEQUENCE [LARGE SCALE GENOMIC DNA]</scope>
    <source>
        <strain evidence="6">HaeL-2018</strain>
    </source>
</reference>
<proteinExistence type="predicted"/>